<evidence type="ECO:0000256" key="1">
    <source>
        <dbReference type="SAM" id="Phobius"/>
    </source>
</evidence>
<keyword evidence="1" id="KW-1133">Transmembrane helix</keyword>
<proteinExistence type="predicted"/>
<evidence type="ECO:0000313" key="2">
    <source>
        <dbReference type="EMBL" id="RYC17933.1"/>
    </source>
</evidence>
<organism evidence="2 3">
    <name type="scientific">Ciceribacter ferrooxidans</name>
    <dbReference type="NCBI Taxonomy" id="2509717"/>
    <lineage>
        <taxon>Bacteria</taxon>
        <taxon>Pseudomonadati</taxon>
        <taxon>Pseudomonadota</taxon>
        <taxon>Alphaproteobacteria</taxon>
        <taxon>Hyphomicrobiales</taxon>
        <taxon>Rhizobiaceae</taxon>
        <taxon>Ciceribacter</taxon>
    </lineage>
</organism>
<evidence type="ECO:0000313" key="3">
    <source>
        <dbReference type="Proteomes" id="UP000291088"/>
    </source>
</evidence>
<dbReference type="AlphaFoldDB" id="A0A4Q2TF13"/>
<protein>
    <submittedName>
        <fullName evidence="2">Uncharacterized protein</fullName>
    </submittedName>
</protein>
<accession>A0A4Q2TF13</accession>
<sequence>MRRTLTLLGVIALLIGLVWIGQGSGYFPYPASSFMIDQSPWIAYGAGLALVGLVLVWFARRTSR</sequence>
<reference evidence="2 3" key="1">
    <citation type="submission" date="2019-01" db="EMBL/GenBank/DDBJ databases">
        <authorList>
            <person name="Deng T."/>
        </authorList>
    </citation>
    <scope>NUCLEOTIDE SEQUENCE [LARGE SCALE GENOMIC DNA]</scope>
    <source>
        <strain evidence="2 3">F8825</strain>
    </source>
</reference>
<keyword evidence="1" id="KW-0812">Transmembrane</keyword>
<dbReference type="EMBL" id="SDVB01000170">
    <property type="protein sequence ID" value="RYC17933.1"/>
    <property type="molecule type" value="Genomic_DNA"/>
</dbReference>
<keyword evidence="3" id="KW-1185">Reference proteome</keyword>
<comment type="caution">
    <text evidence="2">The sequence shown here is derived from an EMBL/GenBank/DDBJ whole genome shotgun (WGS) entry which is preliminary data.</text>
</comment>
<keyword evidence="1" id="KW-0472">Membrane</keyword>
<gene>
    <name evidence="2" type="ORF">EUU22_07940</name>
</gene>
<dbReference type="Proteomes" id="UP000291088">
    <property type="component" value="Unassembled WGS sequence"/>
</dbReference>
<feature type="transmembrane region" description="Helical" evidence="1">
    <location>
        <begin position="41"/>
        <end position="59"/>
    </location>
</feature>
<name>A0A4Q2TF13_9HYPH</name>